<dbReference type="PRINTS" id="PR01264">
    <property type="entry name" value="MECHCHANNEL"/>
</dbReference>
<keyword evidence="10" id="KW-0997">Cell inner membrane</keyword>
<dbReference type="EMBL" id="CAJZAF010000009">
    <property type="protein sequence ID" value="CAG9171003.1"/>
    <property type="molecule type" value="Genomic_DNA"/>
</dbReference>
<dbReference type="Pfam" id="PF01741">
    <property type="entry name" value="MscL"/>
    <property type="match status" value="1"/>
</dbReference>
<keyword evidence="6 10" id="KW-1133">Transmembrane helix</keyword>
<evidence type="ECO:0000256" key="9">
    <source>
        <dbReference type="ARBA" id="ARBA00023303"/>
    </source>
</evidence>
<dbReference type="PROSITE" id="PS01327">
    <property type="entry name" value="MSCL"/>
    <property type="match status" value="1"/>
</dbReference>
<protein>
    <recommendedName>
        <fullName evidence="10">Large-conductance mechanosensitive channel</fullName>
    </recommendedName>
</protein>
<proteinExistence type="inferred from homology"/>
<accession>A0ABM8WU39</accession>
<evidence type="ECO:0000256" key="10">
    <source>
        <dbReference type="HAMAP-Rule" id="MF_00115"/>
    </source>
</evidence>
<organism evidence="11 12">
    <name type="scientific">Cupriavidus pinatubonensis</name>
    <dbReference type="NCBI Taxonomy" id="248026"/>
    <lineage>
        <taxon>Bacteria</taxon>
        <taxon>Pseudomonadati</taxon>
        <taxon>Pseudomonadota</taxon>
        <taxon>Betaproteobacteria</taxon>
        <taxon>Burkholderiales</taxon>
        <taxon>Burkholderiaceae</taxon>
        <taxon>Cupriavidus</taxon>
    </lineage>
</organism>
<comment type="caution">
    <text evidence="10">Lacks conserved residue(s) required for the propagation of feature annotation.</text>
</comment>
<dbReference type="InterPro" id="IPR036019">
    <property type="entry name" value="MscL_channel"/>
</dbReference>
<dbReference type="NCBIfam" id="NF001843">
    <property type="entry name" value="PRK00567.1-4"/>
    <property type="match status" value="1"/>
</dbReference>
<dbReference type="PANTHER" id="PTHR30266:SF2">
    <property type="entry name" value="LARGE-CONDUCTANCE MECHANOSENSITIVE CHANNEL"/>
    <property type="match status" value="1"/>
</dbReference>
<keyword evidence="4 10" id="KW-1003">Cell membrane</keyword>
<evidence type="ECO:0000313" key="12">
    <source>
        <dbReference type="Proteomes" id="UP000701702"/>
    </source>
</evidence>
<dbReference type="NCBIfam" id="NF010557">
    <property type="entry name" value="PRK13952.1"/>
    <property type="match status" value="1"/>
</dbReference>
<evidence type="ECO:0000256" key="3">
    <source>
        <dbReference type="ARBA" id="ARBA00022448"/>
    </source>
</evidence>
<keyword evidence="7 10" id="KW-0406">Ion transport</keyword>
<comment type="function">
    <text evidence="10">Channel that opens in response to stretch forces in the membrane lipid bilayer. May participate in the regulation of osmotic pressure changes within the cell.</text>
</comment>
<evidence type="ECO:0000256" key="6">
    <source>
        <dbReference type="ARBA" id="ARBA00022989"/>
    </source>
</evidence>
<evidence type="ECO:0000256" key="5">
    <source>
        <dbReference type="ARBA" id="ARBA00022692"/>
    </source>
</evidence>
<evidence type="ECO:0000256" key="1">
    <source>
        <dbReference type="ARBA" id="ARBA00004651"/>
    </source>
</evidence>
<keyword evidence="5 10" id="KW-0812">Transmembrane</keyword>
<comment type="subcellular location">
    <subcellularLocation>
        <location evidence="10">Cell inner membrane</location>
        <topology evidence="10">Multi-pass membrane protein</topology>
    </subcellularLocation>
    <subcellularLocation>
        <location evidence="1">Cell membrane</location>
        <topology evidence="1">Multi-pass membrane protein</topology>
    </subcellularLocation>
</comment>
<dbReference type="RefSeq" id="WP_224001873.1">
    <property type="nucleotide sequence ID" value="NZ_CAJZAF010000009.1"/>
</dbReference>
<feature type="transmembrane region" description="Helical" evidence="10">
    <location>
        <begin position="82"/>
        <end position="106"/>
    </location>
</feature>
<dbReference type="InterPro" id="IPR001185">
    <property type="entry name" value="MS_channel"/>
</dbReference>
<keyword evidence="9 10" id="KW-0407">Ion channel</keyword>
<keyword evidence="3 10" id="KW-0813">Transport</keyword>
<evidence type="ECO:0000256" key="2">
    <source>
        <dbReference type="ARBA" id="ARBA00007254"/>
    </source>
</evidence>
<evidence type="ECO:0000256" key="7">
    <source>
        <dbReference type="ARBA" id="ARBA00023065"/>
    </source>
</evidence>
<dbReference type="SUPFAM" id="SSF81330">
    <property type="entry name" value="Gated mechanosensitive channel"/>
    <property type="match status" value="1"/>
</dbReference>
<keyword evidence="12" id="KW-1185">Reference proteome</keyword>
<evidence type="ECO:0000256" key="4">
    <source>
        <dbReference type="ARBA" id="ARBA00022475"/>
    </source>
</evidence>
<dbReference type="Gene3D" id="1.10.1200.120">
    <property type="entry name" value="Large-conductance mechanosensitive channel, MscL, domain 1"/>
    <property type="match status" value="1"/>
</dbReference>
<keyword evidence="8 10" id="KW-0472">Membrane</keyword>
<reference evidence="11 12" key="1">
    <citation type="submission" date="2021-08" db="EMBL/GenBank/DDBJ databases">
        <authorList>
            <person name="Peeters C."/>
        </authorList>
    </citation>
    <scope>NUCLEOTIDE SEQUENCE [LARGE SCALE GENOMIC DNA]</scope>
    <source>
        <strain evidence="11 12">LMG 23994</strain>
    </source>
</reference>
<dbReference type="HAMAP" id="MF_00115">
    <property type="entry name" value="MscL"/>
    <property type="match status" value="1"/>
</dbReference>
<comment type="similarity">
    <text evidence="2 10">Belongs to the MscL family.</text>
</comment>
<evidence type="ECO:0000256" key="8">
    <source>
        <dbReference type="ARBA" id="ARBA00023136"/>
    </source>
</evidence>
<dbReference type="InterPro" id="IPR019823">
    <property type="entry name" value="Mechanosensitive_channel_CS"/>
</dbReference>
<name>A0ABM8WU39_9BURK</name>
<sequence length="145" mass="15819">MSMMSEFKTFAMRGNVIDLAVGVIIGAAFGKIVDSVVNDLIMPVIGRIVGKLDFSNMFVTLAEPPPGTPMTLDALKKAGVPVFAYGNFLTIVVNFVILAFIIFLMVRAFNKMRAEEPAAPAEPPPPPEDIVLLREIRDSLKTRQP</sequence>
<dbReference type="Proteomes" id="UP000701702">
    <property type="component" value="Unassembled WGS sequence"/>
</dbReference>
<comment type="caution">
    <text evidence="11">The sequence shown here is derived from an EMBL/GenBank/DDBJ whole genome shotgun (WGS) entry which is preliminary data.</text>
</comment>
<dbReference type="PANTHER" id="PTHR30266">
    <property type="entry name" value="MECHANOSENSITIVE CHANNEL MSCL"/>
    <property type="match status" value="1"/>
</dbReference>
<dbReference type="NCBIfam" id="TIGR00220">
    <property type="entry name" value="mscL"/>
    <property type="match status" value="1"/>
</dbReference>
<dbReference type="InterPro" id="IPR037673">
    <property type="entry name" value="MSC/AndL"/>
</dbReference>
<evidence type="ECO:0000313" key="11">
    <source>
        <dbReference type="EMBL" id="CAG9171003.1"/>
    </source>
</evidence>
<comment type="subunit">
    <text evidence="10">Homopentamer.</text>
</comment>
<gene>
    <name evidence="10 11" type="primary">mscL</name>
    <name evidence="11" type="ORF">LMG23994_02076</name>
</gene>